<comment type="catalytic activity">
    <reaction evidence="1">
        <text>Thiol-dependent hydrolysis of ester, thioester, amide, peptide and isopeptide bonds formed by the C-terminal Gly of ubiquitin (a 76-residue protein attached to proteins as an intracellular targeting signal).</text>
        <dbReference type="EC" id="3.4.19.12"/>
    </reaction>
</comment>
<name>A0A485K8Q0_9STRA</name>
<dbReference type="PROSITE" id="PS50235">
    <property type="entry name" value="USP_3"/>
    <property type="match status" value="1"/>
</dbReference>
<evidence type="ECO:0000256" key="1">
    <source>
        <dbReference type="ARBA" id="ARBA00000707"/>
    </source>
</evidence>
<reference evidence="9 10" key="1">
    <citation type="submission" date="2019-03" db="EMBL/GenBank/DDBJ databases">
        <authorList>
            <person name="Gaulin E."/>
            <person name="Dumas B."/>
        </authorList>
    </citation>
    <scope>NUCLEOTIDE SEQUENCE [LARGE SCALE GENOMIC DNA]</scope>
    <source>
        <strain evidence="9">CBS 568.67</strain>
    </source>
</reference>
<organism evidence="9 10">
    <name type="scientific">Aphanomyces stellatus</name>
    <dbReference type="NCBI Taxonomy" id="120398"/>
    <lineage>
        <taxon>Eukaryota</taxon>
        <taxon>Sar</taxon>
        <taxon>Stramenopiles</taxon>
        <taxon>Oomycota</taxon>
        <taxon>Saprolegniomycetes</taxon>
        <taxon>Saprolegniales</taxon>
        <taxon>Verrucalvaceae</taxon>
        <taxon>Aphanomyces</taxon>
    </lineage>
</organism>
<dbReference type="EC" id="3.4.19.12" evidence="2"/>
<dbReference type="PROSITE" id="PS00972">
    <property type="entry name" value="USP_1"/>
    <property type="match status" value="1"/>
</dbReference>
<dbReference type="GO" id="GO:0006508">
    <property type="term" value="P:proteolysis"/>
    <property type="evidence" value="ECO:0007669"/>
    <property type="project" value="UniProtKB-KW"/>
</dbReference>
<evidence type="ECO:0000256" key="3">
    <source>
        <dbReference type="ARBA" id="ARBA00022670"/>
    </source>
</evidence>
<dbReference type="GO" id="GO:0005829">
    <property type="term" value="C:cytosol"/>
    <property type="evidence" value="ECO:0007669"/>
    <property type="project" value="TreeGrafter"/>
</dbReference>
<evidence type="ECO:0000256" key="6">
    <source>
        <dbReference type="ARBA" id="ARBA00022807"/>
    </source>
</evidence>
<dbReference type="InterPro" id="IPR038765">
    <property type="entry name" value="Papain-like_cys_pep_sf"/>
</dbReference>
<dbReference type="PANTHER" id="PTHR24006">
    <property type="entry name" value="UBIQUITIN CARBOXYL-TERMINAL HYDROLASE"/>
    <property type="match status" value="1"/>
</dbReference>
<dbReference type="AlphaFoldDB" id="A0A485K8Q0"/>
<reference evidence="8" key="2">
    <citation type="submission" date="2019-06" db="EMBL/GenBank/DDBJ databases">
        <title>Genomics analysis of Aphanomyces spp. identifies a new class of oomycete effector associated with host adaptation.</title>
        <authorList>
            <person name="Gaulin E."/>
        </authorList>
    </citation>
    <scope>NUCLEOTIDE SEQUENCE</scope>
    <source>
        <strain evidence="8">CBS 578.67</strain>
    </source>
</reference>
<gene>
    <name evidence="9" type="primary">Aste57867_2289</name>
    <name evidence="8" type="ORF">As57867_002284</name>
    <name evidence="9" type="ORF">ASTE57867_2289</name>
</gene>
<sequence length="391" mass="42837">MKNDSDLLRDDAADRTFSVQTLLDTLPRAEESTSNDDEEAWRAALSFGTWVDVLSGSKWKRAQVVDVSNALLQVSFEDPGEEDMWIDRASDDIAPSGHSLLAATVTSPFSPVGLANLGNTCFLNSLLQVLFWRPAFRAAVFNTPPRNDLERALRQCFADMALGDGMSVDTLDVLDAAGLALGQQQDIQQVLLLLLDLMESHPAVSVLTGATTHTLSHAHERRCSIDAFHCLSLDVVGHASLEDSLAAWSAPETIHGFAWDDDTCVDIAKQSAVTTWPPILVCHLNRFALDPTTWSTEKVHSRLAFPMTLLSSHVLRAIVVHCGDQAASGHYKAFLHIENHGGSSMWVEINDTRVRPWNIQARMAQDCFGGIAAPDSQCAYLLVYEQVPMSA</sequence>
<evidence type="ECO:0000256" key="4">
    <source>
        <dbReference type="ARBA" id="ARBA00022786"/>
    </source>
</evidence>
<dbReference type="GO" id="GO:0004843">
    <property type="term" value="F:cysteine-type deubiquitinase activity"/>
    <property type="evidence" value="ECO:0007669"/>
    <property type="project" value="UniProtKB-EC"/>
</dbReference>
<dbReference type="CDD" id="cd02257">
    <property type="entry name" value="Peptidase_C19"/>
    <property type="match status" value="1"/>
</dbReference>
<accession>A0A485K8Q0</accession>
<dbReference type="GO" id="GO:0005634">
    <property type="term" value="C:nucleus"/>
    <property type="evidence" value="ECO:0007669"/>
    <property type="project" value="TreeGrafter"/>
</dbReference>
<keyword evidence="10" id="KW-1185">Reference proteome</keyword>
<evidence type="ECO:0000313" key="8">
    <source>
        <dbReference type="EMBL" id="KAF0717436.1"/>
    </source>
</evidence>
<keyword evidence="3" id="KW-0645">Protease</keyword>
<keyword evidence="6" id="KW-0788">Thiol protease</keyword>
<evidence type="ECO:0000313" key="10">
    <source>
        <dbReference type="Proteomes" id="UP000332933"/>
    </source>
</evidence>
<dbReference type="EMBL" id="CAADRA010000250">
    <property type="protein sequence ID" value="VFT79492.1"/>
    <property type="molecule type" value="Genomic_DNA"/>
</dbReference>
<keyword evidence="4" id="KW-0833">Ubl conjugation pathway</keyword>
<dbReference type="InterPro" id="IPR028889">
    <property type="entry name" value="USP"/>
</dbReference>
<dbReference type="Proteomes" id="UP000332933">
    <property type="component" value="Unassembled WGS sequence"/>
</dbReference>
<evidence type="ECO:0000259" key="7">
    <source>
        <dbReference type="PROSITE" id="PS50235"/>
    </source>
</evidence>
<dbReference type="InterPro" id="IPR001394">
    <property type="entry name" value="Peptidase_C19_UCH"/>
</dbReference>
<dbReference type="InterPro" id="IPR050164">
    <property type="entry name" value="Peptidase_C19"/>
</dbReference>
<dbReference type="InterPro" id="IPR018200">
    <property type="entry name" value="USP_CS"/>
</dbReference>
<evidence type="ECO:0000256" key="5">
    <source>
        <dbReference type="ARBA" id="ARBA00022801"/>
    </source>
</evidence>
<evidence type="ECO:0000313" key="9">
    <source>
        <dbReference type="EMBL" id="VFT79492.1"/>
    </source>
</evidence>
<dbReference type="SUPFAM" id="SSF54001">
    <property type="entry name" value="Cysteine proteinases"/>
    <property type="match status" value="1"/>
</dbReference>
<proteinExistence type="predicted"/>
<evidence type="ECO:0000256" key="2">
    <source>
        <dbReference type="ARBA" id="ARBA00012759"/>
    </source>
</evidence>
<dbReference type="PANTHER" id="PTHR24006:SF687">
    <property type="entry name" value="UBIQUITIN CARBOXYL-TERMINAL HYDROLASE 10"/>
    <property type="match status" value="1"/>
</dbReference>
<keyword evidence="5" id="KW-0378">Hydrolase</keyword>
<protein>
    <recommendedName>
        <fullName evidence="2">ubiquitinyl hydrolase 1</fullName>
        <ecNumber evidence="2">3.4.19.12</ecNumber>
    </recommendedName>
</protein>
<dbReference type="EMBL" id="VJMH01000250">
    <property type="protein sequence ID" value="KAF0717436.1"/>
    <property type="molecule type" value="Genomic_DNA"/>
</dbReference>
<dbReference type="Pfam" id="PF00443">
    <property type="entry name" value="UCH"/>
    <property type="match status" value="1"/>
</dbReference>
<dbReference type="OrthoDB" id="289038at2759"/>
<dbReference type="Gene3D" id="3.90.70.10">
    <property type="entry name" value="Cysteine proteinases"/>
    <property type="match status" value="1"/>
</dbReference>
<dbReference type="GO" id="GO:0016579">
    <property type="term" value="P:protein deubiquitination"/>
    <property type="evidence" value="ECO:0007669"/>
    <property type="project" value="InterPro"/>
</dbReference>
<feature type="domain" description="USP" evidence="7">
    <location>
        <begin position="112"/>
        <end position="387"/>
    </location>
</feature>